<feature type="compositionally biased region" description="Basic and acidic residues" evidence="1">
    <location>
        <begin position="23"/>
        <end position="32"/>
    </location>
</feature>
<evidence type="ECO:0000313" key="2">
    <source>
        <dbReference type="EMBL" id="EYF00046.1"/>
    </source>
</evidence>
<evidence type="ECO:0000313" key="3">
    <source>
        <dbReference type="Proteomes" id="UP000019678"/>
    </source>
</evidence>
<dbReference type="AlphaFoldDB" id="A0A017SUW0"/>
<keyword evidence="3" id="KW-1185">Reference proteome</keyword>
<dbReference type="Proteomes" id="UP000019678">
    <property type="component" value="Unassembled WGS sequence"/>
</dbReference>
<sequence length="148" mass="16811">MQFEARYGARKKGNWPSLSPSQDPKKPSEKDLFVSPLDPQCTQRFAFKQDGTISPTAPDDGAAMETIARLGLNDGELVALRERAIRGALYPCKRWLTPKETRKLLRELKKDATDLDQGHSIRLRPFCFAIEQAVERRVRKLEGFPAQK</sequence>
<organism evidence="2 3">
    <name type="scientific">Chondromyces apiculatus DSM 436</name>
    <dbReference type="NCBI Taxonomy" id="1192034"/>
    <lineage>
        <taxon>Bacteria</taxon>
        <taxon>Pseudomonadati</taxon>
        <taxon>Myxococcota</taxon>
        <taxon>Polyangia</taxon>
        <taxon>Polyangiales</taxon>
        <taxon>Polyangiaceae</taxon>
        <taxon>Chondromyces</taxon>
    </lineage>
</organism>
<evidence type="ECO:0000256" key="1">
    <source>
        <dbReference type="SAM" id="MobiDB-lite"/>
    </source>
</evidence>
<dbReference type="OrthoDB" id="8617719at2"/>
<reference evidence="2 3" key="1">
    <citation type="submission" date="2013-05" db="EMBL/GenBank/DDBJ databases">
        <title>Genome assembly of Chondromyces apiculatus DSM 436.</title>
        <authorList>
            <person name="Sharma G."/>
            <person name="Khatri I."/>
            <person name="Kaur C."/>
            <person name="Mayilraj S."/>
            <person name="Subramanian S."/>
        </authorList>
    </citation>
    <scope>NUCLEOTIDE SEQUENCE [LARGE SCALE GENOMIC DNA]</scope>
    <source>
        <strain evidence="2 3">DSM 436</strain>
    </source>
</reference>
<name>A0A017SUW0_9BACT</name>
<gene>
    <name evidence="2" type="ORF">CAP_1594</name>
</gene>
<accession>A0A017SUW0</accession>
<protein>
    <submittedName>
        <fullName evidence="2">Uncharacterized protein</fullName>
    </submittedName>
</protein>
<dbReference type="RefSeq" id="WP_052376928.1">
    <property type="nucleotide sequence ID" value="NZ_ASRX01000140.1"/>
</dbReference>
<dbReference type="EMBL" id="ASRX01000140">
    <property type="protein sequence ID" value="EYF00046.1"/>
    <property type="molecule type" value="Genomic_DNA"/>
</dbReference>
<comment type="caution">
    <text evidence="2">The sequence shown here is derived from an EMBL/GenBank/DDBJ whole genome shotgun (WGS) entry which is preliminary data.</text>
</comment>
<feature type="region of interest" description="Disordered" evidence="1">
    <location>
        <begin position="1"/>
        <end position="35"/>
    </location>
</feature>
<proteinExistence type="predicted"/>